<dbReference type="Pfam" id="PF07963">
    <property type="entry name" value="N_methyl"/>
    <property type="match status" value="1"/>
</dbReference>
<protein>
    <submittedName>
        <fullName evidence="7">Type IV pilin protein</fullName>
    </submittedName>
</protein>
<evidence type="ECO:0000256" key="3">
    <source>
        <dbReference type="ARBA" id="ARBA00022692"/>
    </source>
</evidence>
<comment type="subcellular location">
    <subcellularLocation>
        <location evidence="1">Membrane</location>
        <topology evidence="1">Single-pass membrane protein</topology>
    </subcellularLocation>
</comment>
<dbReference type="Proteomes" id="UP001595956">
    <property type="component" value="Unassembled WGS sequence"/>
</dbReference>
<feature type="transmembrane region" description="Helical" evidence="6">
    <location>
        <begin position="12"/>
        <end position="36"/>
    </location>
</feature>
<comment type="caution">
    <text evidence="7">The sequence shown here is derived from an EMBL/GenBank/DDBJ whole genome shotgun (WGS) entry which is preliminary data.</text>
</comment>
<dbReference type="Gene3D" id="3.30.700.10">
    <property type="entry name" value="Glycoprotein, Type 4 Pilin"/>
    <property type="match status" value="1"/>
</dbReference>
<dbReference type="InterPro" id="IPR045584">
    <property type="entry name" value="Pilin-like"/>
</dbReference>
<evidence type="ECO:0000313" key="8">
    <source>
        <dbReference type="Proteomes" id="UP001595956"/>
    </source>
</evidence>
<proteinExistence type="predicted"/>
<keyword evidence="4 6" id="KW-1133">Transmembrane helix</keyword>
<keyword evidence="5 6" id="KW-0472">Membrane</keyword>
<evidence type="ECO:0000256" key="5">
    <source>
        <dbReference type="ARBA" id="ARBA00023136"/>
    </source>
</evidence>
<keyword evidence="2" id="KW-0488">Methylation</keyword>
<keyword evidence="8" id="KW-1185">Reference proteome</keyword>
<dbReference type="EMBL" id="JBHSMD010000010">
    <property type="protein sequence ID" value="MFC5495411.1"/>
    <property type="molecule type" value="Genomic_DNA"/>
</dbReference>
<dbReference type="SUPFAM" id="SSF54523">
    <property type="entry name" value="Pili subunits"/>
    <property type="match status" value="1"/>
</dbReference>
<accession>A0ABW0N5A0</accession>
<evidence type="ECO:0000256" key="6">
    <source>
        <dbReference type="SAM" id="Phobius"/>
    </source>
</evidence>
<dbReference type="PANTHER" id="PTHR30093:SF44">
    <property type="entry name" value="TYPE II SECRETION SYSTEM CORE PROTEIN G"/>
    <property type="match status" value="1"/>
</dbReference>
<name>A0ABW0N5A0_9ACTN</name>
<gene>
    <name evidence="7" type="ORF">ACFPKY_20050</name>
</gene>
<dbReference type="InterPro" id="IPR012902">
    <property type="entry name" value="N_methyl_site"/>
</dbReference>
<dbReference type="NCBIfam" id="TIGR02532">
    <property type="entry name" value="IV_pilin_GFxxxE"/>
    <property type="match status" value="1"/>
</dbReference>
<evidence type="ECO:0000313" key="7">
    <source>
        <dbReference type="EMBL" id="MFC5495411.1"/>
    </source>
</evidence>
<evidence type="ECO:0000256" key="4">
    <source>
        <dbReference type="ARBA" id="ARBA00022989"/>
    </source>
</evidence>
<dbReference type="PRINTS" id="PR00813">
    <property type="entry name" value="BCTERIALGSPG"/>
</dbReference>
<dbReference type="PROSITE" id="PS00409">
    <property type="entry name" value="PROKAR_NTER_METHYL"/>
    <property type="match status" value="1"/>
</dbReference>
<sequence>MQKALKEKDQGFTLIELLVVIVIIGILAAIAIPLFLNQRQKGVDSSMKSDLKNAATAVETYTTDNPSATGFGTDPKASLVAAGLKTSPDNDVEIKGSPAAGYCIRASNDGGSAKGGSGGEFFYYDSTAGGLDAESSTTGPTGGACATAGTFVAIN</sequence>
<dbReference type="RefSeq" id="WP_345181743.1">
    <property type="nucleotide sequence ID" value="NZ_BAABFQ010000009.1"/>
</dbReference>
<organism evidence="7 8">
    <name type="scientific">Nocardioides caricicola</name>
    <dbReference type="NCBI Taxonomy" id="634770"/>
    <lineage>
        <taxon>Bacteria</taxon>
        <taxon>Bacillati</taxon>
        <taxon>Actinomycetota</taxon>
        <taxon>Actinomycetes</taxon>
        <taxon>Propionibacteriales</taxon>
        <taxon>Nocardioidaceae</taxon>
        <taxon>Nocardioides</taxon>
    </lineage>
</organism>
<keyword evidence="3 6" id="KW-0812">Transmembrane</keyword>
<evidence type="ECO:0000256" key="1">
    <source>
        <dbReference type="ARBA" id="ARBA00004167"/>
    </source>
</evidence>
<evidence type="ECO:0000256" key="2">
    <source>
        <dbReference type="ARBA" id="ARBA00022481"/>
    </source>
</evidence>
<reference evidence="8" key="1">
    <citation type="journal article" date="2019" name="Int. J. Syst. Evol. Microbiol.">
        <title>The Global Catalogue of Microorganisms (GCM) 10K type strain sequencing project: providing services to taxonomists for standard genome sequencing and annotation.</title>
        <authorList>
            <consortium name="The Broad Institute Genomics Platform"/>
            <consortium name="The Broad Institute Genome Sequencing Center for Infectious Disease"/>
            <person name="Wu L."/>
            <person name="Ma J."/>
        </authorList>
    </citation>
    <scope>NUCLEOTIDE SEQUENCE [LARGE SCALE GENOMIC DNA]</scope>
    <source>
        <strain evidence="8">KACC 13778</strain>
    </source>
</reference>
<dbReference type="InterPro" id="IPR000983">
    <property type="entry name" value="Bac_GSPG_pilin"/>
</dbReference>
<dbReference type="PANTHER" id="PTHR30093">
    <property type="entry name" value="GENERAL SECRETION PATHWAY PROTEIN G"/>
    <property type="match status" value="1"/>
</dbReference>